<dbReference type="InterPro" id="IPR003423">
    <property type="entry name" value="OMP_efflux"/>
</dbReference>
<feature type="coiled-coil region" evidence="3">
    <location>
        <begin position="372"/>
        <end position="399"/>
    </location>
</feature>
<keyword evidence="2" id="KW-0564">Palmitate</keyword>
<evidence type="ECO:0000256" key="3">
    <source>
        <dbReference type="SAM" id="Coils"/>
    </source>
</evidence>
<evidence type="ECO:0000313" key="4">
    <source>
        <dbReference type="EMBL" id="HIW10501.1"/>
    </source>
</evidence>
<keyword evidence="2" id="KW-0472">Membrane</keyword>
<dbReference type="Proteomes" id="UP000823926">
    <property type="component" value="Unassembled WGS sequence"/>
</dbReference>
<dbReference type="EMBL" id="DXHL01000019">
    <property type="protein sequence ID" value="HIW10501.1"/>
    <property type="molecule type" value="Genomic_DNA"/>
</dbReference>
<reference evidence="4" key="2">
    <citation type="submission" date="2021-04" db="EMBL/GenBank/DDBJ databases">
        <authorList>
            <person name="Gilroy R."/>
        </authorList>
    </citation>
    <scope>NUCLEOTIDE SEQUENCE</scope>
    <source>
        <strain evidence="4">ChiBcec15-1070</strain>
    </source>
</reference>
<dbReference type="Pfam" id="PF02321">
    <property type="entry name" value="OEP"/>
    <property type="match status" value="2"/>
</dbReference>
<dbReference type="GO" id="GO:0005886">
    <property type="term" value="C:plasma membrane"/>
    <property type="evidence" value="ECO:0007669"/>
    <property type="project" value="UniProtKB-SubCell"/>
</dbReference>
<proteinExistence type="inferred from homology"/>
<sequence>MKKIILMSAAAITLSSCGIYKKYQPATTVPDNLYGEELSAGTDTTNFGNMSWKEVFTDPCLQTLIDSALVRNTDMQTAYLKVQEAEAALMSARLSYLPSFNFTPQGTLSSFDGAKASKTYSIPVAASWEIDIFGKLTNAKRQAKAGYEQTKEYAQAVKTQLVAGVANTYYTLLMLDAQYAIAVETEQAWKESVDVTRAMKEAGMVTEAALAQTEATYFSIRTTVLDLREQINTTQNTLCLLLADVPHEIKRGTLEGQQMPENFSVGIPLQMLSNRPDVRSAEMSLAQAFYGTNAARAAFYPTITLSGSGGWTNSAGAMIVNPGKFLFSAVASLTQPLFNRAANIAQLRIAKAQQEEAQLAFQQTLLNAGVEVNEALEQYQTAREKAEFYTQQVASLQTAASSTQLLMKHGSTTYLEVLTAQQTLLNAQLTQVANRVAEIQSVITLYQALGGGRM</sequence>
<dbReference type="InterPro" id="IPR010131">
    <property type="entry name" value="MdtP/NodT-like"/>
</dbReference>
<evidence type="ECO:0000256" key="1">
    <source>
        <dbReference type="ARBA" id="ARBA00007613"/>
    </source>
</evidence>
<dbReference type="PROSITE" id="PS51257">
    <property type="entry name" value="PROKAR_LIPOPROTEIN"/>
    <property type="match status" value="1"/>
</dbReference>
<gene>
    <name evidence="4" type="ORF">H9888_03270</name>
</gene>
<evidence type="ECO:0000256" key="2">
    <source>
        <dbReference type="RuleBase" id="RU362097"/>
    </source>
</evidence>
<dbReference type="SUPFAM" id="SSF56954">
    <property type="entry name" value="Outer membrane efflux proteins (OEP)"/>
    <property type="match status" value="1"/>
</dbReference>
<reference evidence="4" key="1">
    <citation type="journal article" date="2021" name="PeerJ">
        <title>Extensive microbial diversity within the chicken gut microbiome revealed by metagenomics and culture.</title>
        <authorList>
            <person name="Gilroy R."/>
            <person name="Ravi A."/>
            <person name="Getino M."/>
            <person name="Pursley I."/>
            <person name="Horton D.L."/>
            <person name="Alikhan N.F."/>
            <person name="Baker D."/>
            <person name="Gharbi K."/>
            <person name="Hall N."/>
            <person name="Watson M."/>
            <person name="Adriaenssens E.M."/>
            <person name="Foster-Nyarko E."/>
            <person name="Jarju S."/>
            <person name="Secka A."/>
            <person name="Antonio M."/>
            <person name="Oren A."/>
            <person name="Chaudhuri R.R."/>
            <person name="La Ragione R."/>
            <person name="Hildebrand F."/>
            <person name="Pallen M.J."/>
        </authorList>
    </citation>
    <scope>NUCLEOTIDE SEQUENCE</scope>
    <source>
        <strain evidence="4">ChiBcec15-1070</strain>
    </source>
</reference>
<accession>A0A9D1TXM1</accession>
<keyword evidence="3" id="KW-0175">Coiled coil</keyword>
<dbReference type="AlphaFoldDB" id="A0A9D1TXM1"/>
<dbReference type="NCBIfam" id="TIGR01845">
    <property type="entry name" value="outer_NodT"/>
    <property type="match status" value="1"/>
</dbReference>
<keyword evidence="2" id="KW-0449">Lipoprotein</keyword>
<dbReference type="PANTHER" id="PTHR30203:SF33">
    <property type="entry name" value="BLR4455 PROTEIN"/>
    <property type="match status" value="1"/>
</dbReference>
<dbReference type="Gene3D" id="1.20.1600.10">
    <property type="entry name" value="Outer membrane efflux proteins (OEP)"/>
    <property type="match status" value="1"/>
</dbReference>
<comment type="similarity">
    <text evidence="1 2">Belongs to the outer membrane factor (OMF) (TC 1.B.17) family.</text>
</comment>
<dbReference type="GO" id="GO:0015562">
    <property type="term" value="F:efflux transmembrane transporter activity"/>
    <property type="evidence" value="ECO:0007669"/>
    <property type="project" value="InterPro"/>
</dbReference>
<evidence type="ECO:0000313" key="5">
    <source>
        <dbReference type="Proteomes" id="UP000823926"/>
    </source>
</evidence>
<name>A0A9D1TXM1_9BACT</name>
<dbReference type="Gene3D" id="2.20.200.10">
    <property type="entry name" value="Outer membrane efflux proteins (OEP)"/>
    <property type="match status" value="1"/>
</dbReference>
<comment type="subcellular location">
    <subcellularLocation>
        <location evidence="2">Cell membrane</location>
        <topology evidence="2">Lipid-anchor</topology>
    </subcellularLocation>
</comment>
<organism evidence="4 5">
    <name type="scientific">Candidatus Rikenella faecigallinarum</name>
    <dbReference type="NCBI Taxonomy" id="2838745"/>
    <lineage>
        <taxon>Bacteria</taxon>
        <taxon>Pseudomonadati</taxon>
        <taxon>Bacteroidota</taxon>
        <taxon>Bacteroidia</taxon>
        <taxon>Bacteroidales</taxon>
        <taxon>Rikenellaceae</taxon>
        <taxon>Rikenella</taxon>
    </lineage>
</organism>
<keyword evidence="2" id="KW-0812">Transmembrane</keyword>
<dbReference type="PANTHER" id="PTHR30203">
    <property type="entry name" value="OUTER MEMBRANE CATION EFFLUX PROTEIN"/>
    <property type="match status" value="1"/>
</dbReference>
<comment type="caution">
    <text evidence="4">The sequence shown here is derived from an EMBL/GenBank/DDBJ whole genome shotgun (WGS) entry which is preliminary data.</text>
</comment>
<keyword evidence="2" id="KW-1134">Transmembrane beta strand</keyword>
<protein>
    <submittedName>
        <fullName evidence="4">TolC family protein</fullName>
    </submittedName>
</protein>